<gene>
    <name evidence="2" type="ORF">Cboi02_000088100</name>
</gene>
<proteinExistence type="predicted"/>
<dbReference type="GO" id="GO:0031490">
    <property type="term" value="F:chromatin DNA binding"/>
    <property type="evidence" value="ECO:0007669"/>
    <property type="project" value="TreeGrafter"/>
</dbReference>
<dbReference type="Pfam" id="PF02893">
    <property type="entry name" value="GRAM"/>
    <property type="match status" value="1"/>
</dbReference>
<dbReference type="Proteomes" id="UP001165120">
    <property type="component" value="Unassembled WGS sequence"/>
</dbReference>
<dbReference type="PANTHER" id="PTHR31606">
    <property type="entry name" value="WW DOMAIN BINDING PROTEIN 2, ISOFORM E"/>
    <property type="match status" value="1"/>
</dbReference>
<dbReference type="GO" id="GO:0005634">
    <property type="term" value="C:nucleus"/>
    <property type="evidence" value="ECO:0007669"/>
    <property type="project" value="TreeGrafter"/>
</dbReference>
<keyword evidence="3" id="KW-1185">Reference proteome</keyword>
<sequence>MSINWVMKNDGSNGSRSPFILLPSEIIKYESPLERTSLEIKPKYNSTILKEPIKAKGKIYISNLRIVFLSSEGDINTFSLLINQIKFFKLDTPFLGFGPNKWMCLFNSNDSNSGFIKDEVYELIFTFNEGGSFEFVKCFDDVYTSFINNQQEQLPAYHE</sequence>
<dbReference type="InterPro" id="IPR044852">
    <property type="entry name" value="WBP2-like"/>
</dbReference>
<organism evidence="2 3">
    <name type="scientific">Candida boidinii</name>
    <name type="common">Yeast</name>
    <dbReference type="NCBI Taxonomy" id="5477"/>
    <lineage>
        <taxon>Eukaryota</taxon>
        <taxon>Fungi</taxon>
        <taxon>Dikarya</taxon>
        <taxon>Ascomycota</taxon>
        <taxon>Saccharomycotina</taxon>
        <taxon>Pichiomycetes</taxon>
        <taxon>Pichiales</taxon>
        <taxon>Pichiaceae</taxon>
        <taxon>Ogataea</taxon>
        <taxon>Ogataea/Candida clade</taxon>
    </lineage>
</organism>
<dbReference type="PANTHER" id="PTHR31606:SF1">
    <property type="entry name" value="WW DOMAIN BINDING PROTEIN 2, ISOFORM E"/>
    <property type="match status" value="1"/>
</dbReference>
<dbReference type="InterPro" id="IPR004182">
    <property type="entry name" value="GRAM"/>
</dbReference>
<dbReference type="EMBL" id="BSXN01000178">
    <property type="protein sequence ID" value="GME67458.1"/>
    <property type="molecule type" value="Genomic_DNA"/>
</dbReference>
<evidence type="ECO:0000259" key="1">
    <source>
        <dbReference type="Pfam" id="PF02893"/>
    </source>
</evidence>
<feature type="domain" description="GRAM" evidence="1">
    <location>
        <begin position="43"/>
        <end position="101"/>
    </location>
</feature>
<reference evidence="2" key="1">
    <citation type="submission" date="2023-04" db="EMBL/GenBank/DDBJ databases">
        <title>Candida boidinii NBRC 10035.</title>
        <authorList>
            <person name="Ichikawa N."/>
            <person name="Sato H."/>
            <person name="Tonouchi N."/>
        </authorList>
    </citation>
    <scope>NUCLEOTIDE SEQUENCE</scope>
    <source>
        <strain evidence="2">NBRC 10035</strain>
    </source>
</reference>
<evidence type="ECO:0000313" key="2">
    <source>
        <dbReference type="EMBL" id="GME67458.1"/>
    </source>
</evidence>
<dbReference type="SUPFAM" id="SSF50729">
    <property type="entry name" value="PH domain-like"/>
    <property type="match status" value="1"/>
</dbReference>
<dbReference type="GO" id="GO:0003713">
    <property type="term" value="F:transcription coactivator activity"/>
    <property type="evidence" value="ECO:0007669"/>
    <property type="project" value="InterPro"/>
</dbReference>
<name>A0A9W6SVY5_CANBO</name>
<comment type="caution">
    <text evidence="2">The sequence shown here is derived from an EMBL/GenBank/DDBJ whole genome shotgun (WGS) entry which is preliminary data.</text>
</comment>
<evidence type="ECO:0000313" key="3">
    <source>
        <dbReference type="Proteomes" id="UP001165120"/>
    </source>
</evidence>
<protein>
    <submittedName>
        <fullName evidence="2">Unnamed protein product</fullName>
    </submittedName>
</protein>
<accession>A0A9W6SVY5</accession>
<dbReference type="AlphaFoldDB" id="A0A9W6SVY5"/>